<evidence type="ECO:0000256" key="1">
    <source>
        <dbReference type="SAM" id="MobiDB-lite"/>
    </source>
</evidence>
<feature type="chain" id="PRO_5045162689" evidence="2">
    <location>
        <begin position="33"/>
        <end position="312"/>
    </location>
</feature>
<dbReference type="SUPFAM" id="SSF56436">
    <property type="entry name" value="C-type lectin-like"/>
    <property type="match status" value="1"/>
</dbReference>
<organism evidence="4 5">
    <name type="scientific">Nitrospina watsonii</name>
    <dbReference type="NCBI Taxonomy" id="1323948"/>
    <lineage>
        <taxon>Bacteria</taxon>
        <taxon>Pseudomonadati</taxon>
        <taxon>Nitrospinota/Tectimicrobiota group</taxon>
        <taxon>Nitrospinota</taxon>
        <taxon>Nitrospinia</taxon>
        <taxon>Nitrospinales</taxon>
        <taxon>Nitrospinaceae</taxon>
        <taxon>Nitrospina</taxon>
    </lineage>
</organism>
<sequence>MEPSNPKSPAPRSPLWLCALMLLALTACTPPAPEGMVLIPDGYFSMGTDEVDEKGHALSLGLNKPWFADESPQQRLSLPAFYIDKYEVTNLEYYIFTQATDHRTPSGWDGPKYPEGRDHYPVTQVNFYDAAAYAEWAGKRLPTEMEWEKAARGPNVIDYPWGNRFDFSKANVSTSPRKKRGQGLQPIGQHPDGASPYGVEDMIGNVWEWIWDYYLPYSGNTDTNLKFPKDVVVVRGLSYMGVGHFPEKEYQKVVALKSRVSYRENLHPILRKPDVGFRCVKEVPSTFEMLFGDWSGKPASATATPQKNPPKP</sequence>
<protein>
    <submittedName>
        <fullName evidence="4">FGE-sulfatase domain-containing protein</fullName>
    </submittedName>
</protein>
<dbReference type="PANTHER" id="PTHR23150:SF19">
    <property type="entry name" value="FORMYLGLYCINE-GENERATING ENZYME"/>
    <property type="match status" value="1"/>
</dbReference>
<feature type="region of interest" description="Disordered" evidence="1">
    <location>
        <begin position="172"/>
        <end position="195"/>
    </location>
</feature>
<keyword evidence="5" id="KW-1185">Reference proteome</keyword>
<evidence type="ECO:0000259" key="3">
    <source>
        <dbReference type="Pfam" id="PF03781"/>
    </source>
</evidence>
<dbReference type="RefSeq" id="WP_282010152.1">
    <property type="nucleotide sequence ID" value="NZ_OX336137.1"/>
</dbReference>
<dbReference type="EMBL" id="OX336137">
    <property type="protein sequence ID" value="CAI2717194.1"/>
    <property type="molecule type" value="Genomic_DNA"/>
</dbReference>
<dbReference type="InterPro" id="IPR005532">
    <property type="entry name" value="SUMF_dom"/>
</dbReference>
<dbReference type="Proteomes" id="UP001157733">
    <property type="component" value="Chromosome"/>
</dbReference>
<dbReference type="InterPro" id="IPR051043">
    <property type="entry name" value="Sulfatase_Mod_Factor_Kinase"/>
</dbReference>
<dbReference type="Gene3D" id="3.90.1580.10">
    <property type="entry name" value="paralog of FGE (formylglycine-generating enzyme)"/>
    <property type="match status" value="1"/>
</dbReference>
<reference evidence="4 5" key="1">
    <citation type="submission" date="2022-09" db="EMBL/GenBank/DDBJ databases">
        <authorList>
            <person name="Kop L."/>
        </authorList>
    </citation>
    <scope>NUCLEOTIDE SEQUENCE [LARGE SCALE GENOMIC DNA]</scope>
    <source>
        <strain evidence="4 5">347</strain>
    </source>
</reference>
<accession>A0ABN8VWG5</accession>
<dbReference type="InterPro" id="IPR042095">
    <property type="entry name" value="SUMF_sf"/>
</dbReference>
<proteinExistence type="predicted"/>
<dbReference type="PANTHER" id="PTHR23150">
    <property type="entry name" value="SULFATASE MODIFYING FACTOR 1, 2"/>
    <property type="match status" value="1"/>
</dbReference>
<dbReference type="PROSITE" id="PS51257">
    <property type="entry name" value="PROKAR_LIPOPROTEIN"/>
    <property type="match status" value="1"/>
</dbReference>
<evidence type="ECO:0000256" key="2">
    <source>
        <dbReference type="SAM" id="SignalP"/>
    </source>
</evidence>
<dbReference type="Pfam" id="PF03781">
    <property type="entry name" value="FGE-sulfatase"/>
    <property type="match status" value="1"/>
</dbReference>
<evidence type="ECO:0000313" key="5">
    <source>
        <dbReference type="Proteomes" id="UP001157733"/>
    </source>
</evidence>
<feature type="signal peptide" evidence="2">
    <location>
        <begin position="1"/>
        <end position="32"/>
    </location>
</feature>
<feature type="domain" description="Sulfatase-modifying factor enzyme-like" evidence="3">
    <location>
        <begin position="34"/>
        <end position="281"/>
    </location>
</feature>
<name>A0ABN8VWG5_9BACT</name>
<keyword evidence="2" id="KW-0732">Signal</keyword>
<dbReference type="InterPro" id="IPR016187">
    <property type="entry name" value="CTDL_fold"/>
</dbReference>
<evidence type="ECO:0000313" key="4">
    <source>
        <dbReference type="EMBL" id="CAI2717194.1"/>
    </source>
</evidence>
<gene>
    <name evidence="4" type="ORF">NSPWAT_0335</name>
</gene>